<dbReference type="Pfam" id="PF01092">
    <property type="entry name" value="Ribosomal_S6e"/>
    <property type="match status" value="1"/>
</dbReference>
<dbReference type="GO" id="GO:1990904">
    <property type="term" value="C:ribonucleoprotein complex"/>
    <property type="evidence" value="ECO:0007669"/>
    <property type="project" value="UniProtKB-KW"/>
</dbReference>
<evidence type="ECO:0000313" key="6">
    <source>
        <dbReference type="EMBL" id="KAJ8790939.1"/>
    </source>
</evidence>
<dbReference type="InterPro" id="IPR001377">
    <property type="entry name" value="Ribosomal_eS6"/>
</dbReference>
<reference evidence="6 7" key="1">
    <citation type="submission" date="2022-11" db="EMBL/GenBank/DDBJ databases">
        <title>Whole genome sequence of Eschrichtius robustus ER-17-0199.</title>
        <authorList>
            <person name="Bruniche-Olsen A."/>
            <person name="Black A.N."/>
            <person name="Fields C.J."/>
            <person name="Walden K."/>
            <person name="Dewoody J.A."/>
        </authorList>
    </citation>
    <scope>NUCLEOTIDE SEQUENCE [LARGE SCALE GENOMIC DNA]</scope>
    <source>
        <strain evidence="6">ER-17-0199</strain>
        <tissue evidence="6">Blubber</tissue>
    </source>
</reference>
<evidence type="ECO:0000256" key="5">
    <source>
        <dbReference type="ARBA" id="ARBA00035403"/>
    </source>
</evidence>
<protein>
    <recommendedName>
        <fullName evidence="4">Small ribosomal subunit protein eS6</fullName>
    </recommendedName>
    <alternativeName>
        <fullName evidence="5">40S ribosomal protein S6</fullName>
    </alternativeName>
</protein>
<comment type="caution">
    <text evidence="6">The sequence shown here is derived from an EMBL/GenBank/DDBJ whole genome shotgun (WGS) entry which is preliminary data.</text>
</comment>
<name>A0AB34HK77_ESCRO</name>
<dbReference type="Proteomes" id="UP001159641">
    <property type="component" value="Unassembled WGS sequence"/>
</dbReference>
<evidence type="ECO:0000256" key="4">
    <source>
        <dbReference type="ARBA" id="ARBA00035278"/>
    </source>
</evidence>
<keyword evidence="3" id="KW-0687">Ribonucleoprotein</keyword>
<keyword evidence="7" id="KW-1185">Reference proteome</keyword>
<dbReference type="GO" id="GO:0006412">
    <property type="term" value="P:translation"/>
    <property type="evidence" value="ECO:0007669"/>
    <property type="project" value="InterPro"/>
</dbReference>
<organism evidence="6 7">
    <name type="scientific">Eschrichtius robustus</name>
    <name type="common">California gray whale</name>
    <name type="synonym">Eschrichtius gibbosus</name>
    <dbReference type="NCBI Taxonomy" id="9764"/>
    <lineage>
        <taxon>Eukaryota</taxon>
        <taxon>Metazoa</taxon>
        <taxon>Chordata</taxon>
        <taxon>Craniata</taxon>
        <taxon>Vertebrata</taxon>
        <taxon>Euteleostomi</taxon>
        <taxon>Mammalia</taxon>
        <taxon>Eutheria</taxon>
        <taxon>Laurasiatheria</taxon>
        <taxon>Artiodactyla</taxon>
        <taxon>Whippomorpha</taxon>
        <taxon>Cetacea</taxon>
        <taxon>Mysticeti</taxon>
        <taxon>Eschrichtiidae</taxon>
        <taxon>Eschrichtius</taxon>
    </lineage>
</organism>
<dbReference type="EMBL" id="JAIQCJ010001324">
    <property type="protein sequence ID" value="KAJ8790939.1"/>
    <property type="molecule type" value="Genomic_DNA"/>
</dbReference>
<evidence type="ECO:0000256" key="2">
    <source>
        <dbReference type="ARBA" id="ARBA00022980"/>
    </source>
</evidence>
<evidence type="ECO:0000313" key="7">
    <source>
        <dbReference type="Proteomes" id="UP001159641"/>
    </source>
</evidence>
<comment type="similarity">
    <text evidence="1">Belongs to the eukaryotic ribosomal protein eS6 family.</text>
</comment>
<dbReference type="PANTHER" id="PTHR11502">
    <property type="entry name" value="40S RIBOSOMAL PROTEIN S6"/>
    <property type="match status" value="1"/>
</dbReference>
<gene>
    <name evidence="6" type="ORF">J1605_021033</name>
</gene>
<proteinExistence type="inferred from homology"/>
<sequence>MICEAGKGKGAKRFYGDMPRGLVGGAVAQRPPGTSCFRFPEWSVARRSWGRWLCRELWNRGLRPTPLWSCLPAASRYSAGDSELWLLPLPVTPNGCQRLTEVDDEQKLHTFCEKHMATEVAADALGEEWKGYVF</sequence>
<dbReference type="GO" id="GO:0005840">
    <property type="term" value="C:ribosome"/>
    <property type="evidence" value="ECO:0007669"/>
    <property type="project" value="UniProtKB-KW"/>
</dbReference>
<accession>A0AB34HK77</accession>
<dbReference type="GO" id="GO:0003735">
    <property type="term" value="F:structural constituent of ribosome"/>
    <property type="evidence" value="ECO:0007669"/>
    <property type="project" value="InterPro"/>
</dbReference>
<keyword evidence="2" id="KW-0689">Ribosomal protein</keyword>
<evidence type="ECO:0000256" key="1">
    <source>
        <dbReference type="ARBA" id="ARBA00009312"/>
    </source>
</evidence>
<dbReference type="AlphaFoldDB" id="A0AB34HK77"/>
<evidence type="ECO:0000256" key="3">
    <source>
        <dbReference type="ARBA" id="ARBA00023274"/>
    </source>
</evidence>